<dbReference type="OrthoDB" id="9796817at2"/>
<accession>A0A4R5KU08</accession>
<evidence type="ECO:0000256" key="3">
    <source>
        <dbReference type="ARBA" id="ARBA00022448"/>
    </source>
</evidence>
<proteinExistence type="inferred from homology"/>
<dbReference type="InterPro" id="IPR039424">
    <property type="entry name" value="SBP_5"/>
</dbReference>
<dbReference type="PIRSF" id="PIRSF002741">
    <property type="entry name" value="MppA"/>
    <property type="match status" value="1"/>
</dbReference>
<keyword evidence="8" id="KW-1185">Reference proteome</keyword>
<name>A0A4R5KU08_9BACL</name>
<dbReference type="GO" id="GO:0015833">
    <property type="term" value="P:peptide transport"/>
    <property type="evidence" value="ECO:0007669"/>
    <property type="project" value="TreeGrafter"/>
</dbReference>
<evidence type="ECO:0000313" key="7">
    <source>
        <dbReference type="EMBL" id="TDF98568.1"/>
    </source>
</evidence>
<organism evidence="7 8">
    <name type="scientific">Paenibacillus piri</name>
    <dbReference type="NCBI Taxonomy" id="2547395"/>
    <lineage>
        <taxon>Bacteria</taxon>
        <taxon>Bacillati</taxon>
        <taxon>Bacillota</taxon>
        <taxon>Bacilli</taxon>
        <taxon>Bacillales</taxon>
        <taxon>Paenibacillaceae</taxon>
        <taxon>Paenibacillus</taxon>
    </lineage>
</organism>
<reference evidence="7 8" key="1">
    <citation type="submission" date="2019-03" db="EMBL/GenBank/DDBJ databases">
        <title>This is whole genome sequence of Paenibacillus sp MS74 strain.</title>
        <authorList>
            <person name="Trinh H.N."/>
        </authorList>
    </citation>
    <scope>NUCLEOTIDE SEQUENCE [LARGE SCALE GENOMIC DNA]</scope>
    <source>
        <strain evidence="7 8">MS74</strain>
    </source>
</reference>
<dbReference type="Gene3D" id="3.10.105.10">
    <property type="entry name" value="Dipeptide-binding Protein, Domain 3"/>
    <property type="match status" value="1"/>
</dbReference>
<dbReference type="PANTHER" id="PTHR30290:SF9">
    <property type="entry name" value="OLIGOPEPTIDE-BINDING PROTEIN APPA"/>
    <property type="match status" value="1"/>
</dbReference>
<protein>
    <submittedName>
        <fullName evidence="7">ABC transporter substrate-binding protein</fullName>
    </submittedName>
</protein>
<dbReference type="PROSITE" id="PS01040">
    <property type="entry name" value="SBP_BACTERIAL_5"/>
    <property type="match status" value="1"/>
</dbReference>
<comment type="similarity">
    <text evidence="2">Belongs to the bacterial solute-binding protein 5 family.</text>
</comment>
<dbReference type="AlphaFoldDB" id="A0A4R5KU08"/>
<dbReference type="CDD" id="cd00995">
    <property type="entry name" value="PBP2_NikA_DppA_OppA_like"/>
    <property type="match status" value="1"/>
</dbReference>
<dbReference type="InterPro" id="IPR000914">
    <property type="entry name" value="SBP_5_dom"/>
</dbReference>
<comment type="subcellular location">
    <subcellularLocation>
        <location evidence="1">Cell membrane</location>
        <topology evidence="1">Lipid-anchor</topology>
    </subcellularLocation>
</comment>
<evidence type="ECO:0000256" key="4">
    <source>
        <dbReference type="ARBA" id="ARBA00022729"/>
    </source>
</evidence>
<evidence type="ECO:0000256" key="2">
    <source>
        <dbReference type="ARBA" id="ARBA00005695"/>
    </source>
</evidence>
<evidence type="ECO:0000313" key="8">
    <source>
        <dbReference type="Proteomes" id="UP000295636"/>
    </source>
</evidence>
<dbReference type="InterPro" id="IPR030678">
    <property type="entry name" value="Peptide/Ni-bd"/>
</dbReference>
<dbReference type="Pfam" id="PF00496">
    <property type="entry name" value="SBP_bac_5"/>
    <property type="match status" value="1"/>
</dbReference>
<feature type="chain" id="PRO_5039299024" evidence="5">
    <location>
        <begin position="27"/>
        <end position="527"/>
    </location>
</feature>
<dbReference type="GO" id="GO:1904680">
    <property type="term" value="F:peptide transmembrane transporter activity"/>
    <property type="evidence" value="ECO:0007669"/>
    <property type="project" value="TreeGrafter"/>
</dbReference>
<keyword evidence="4 5" id="KW-0732">Signal</keyword>
<dbReference type="InterPro" id="IPR023765">
    <property type="entry name" value="SBP_5_CS"/>
</dbReference>
<evidence type="ECO:0000256" key="5">
    <source>
        <dbReference type="SAM" id="SignalP"/>
    </source>
</evidence>
<dbReference type="EMBL" id="SMRT01000003">
    <property type="protein sequence ID" value="TDF98568.1"/>
    <property type="molecule type" value="Genomic_DNA"/>
</dbReference>
<evidence type="ECO:0000256" key="1">
    <source>
        <dbReference type="ARBA" id="ARBA00004193"/>
    </source>
</evidence>
<dbReference type="Proteomes" id="UP000295636">
    <property type="component" value="Unassembled WGS sequence"/>
</dbReference>
<dbReference type="GO" id="GO:0043190">
    <property type="term" value="C:ATP-binding cassette (ABC) transporter complex"/>
    <property type="evidence" value="ECO:0007669"/>
    <property type="project" value="InterPro"/>
</dbReference>
<dbReference type="GO" id="GO:0042597">
    <property type="term" value="C:periplasmic space"/>
    <property type="evidence" value="ECO:0007669"/>
    <property type="project" value="UniProtKB-ARBA"/>
</dbReference>
<comment type="caution">
    <text evidence="7">The sequence shown here is derived from an EMBL/GenBank/DDBJ whole genome shotgun (WGS) entry which is preliminary data.</text>
</comment>
<feature type="domain" description="Solute-binding protein family 5" evidence="6">
    <location>
        <begin position="90"/>
        <end position="427"/>
    </location>
</feature>
<dbReference type="PANTHER" id="PTHR30290">
    <property type="entry name" value="PERIPLASMIC BINDING COMPONENT OF ABC TRANSPORTER"/>
    <property type="match status" value="1"/>
</dbReference>
<gene>
    <name evidence="7" type="ORF">E1757_08435</name>
</gene>
<keyword evidence="3" id="KW-0813">Transport</keyword>
<dbReference type="PROSITE" id="PS51257">
    <property type="entry name" value="PROKAR_LIPOPROTEIN"/>
    <property type="match status" value="1"/>
</dbReference>
<feature type="signal peptide" evidence="5">
    <location>
        <begin position="1"/>
        <end position="26"/>
    </location>
</feature>
<sequence length="527" mass="58811">MGIRLIKSIFSGVAATLLLLAATGCAGDADKENAGAAGAASNTAAPKVLKVRFYDDPAGFDPSNIFRIENENIAFNIFSGLTTYDSDTGKLIPDLAEKWETNGNKEWTFHLRKGVKWQKGYGELTSKDVLYSYQRILDPKTASPYALDLGNIASMEAPDDYTVVIKLKQPDGNFLHVVANYHQGQIMKKEAVEKAGNNVKWEPVGTGPYQLESINPSSQIVLTRHDDYYRGKAPIEKLIFNIIKDEQTATIALQNGEVDLLMRANRQENLDDLEKAGFKMNHVDNYAASLKVFNLEHPALKDLKVRQAYAHAVDWAAIVKATSPKLNSPPDGILLDWMDVYTKDFPKYEYNPEKAKALLKEAGYPNGFKINQSSTSATGVTESMQLEKEYLSKVGIDLNFELTDTPTYNKKRNNGEFETSGRLLPAVNPDMILFSFLHPDNIAPKGLNGARYNNPELTQQLEKARASADEKERKELYASVQKTVMADLPYLPMYTSNVYWPSQKWVNGVVINKLAQVNFFGVDIQNK</sequence>
<dbReference type="Gene3D" id="3.40.190.10">
    <property type="entry name" value="Periplasmic binding protein-like II"/>
    <property type="match status" value="1"/>
</dbReference>
<dbReference type="RefSeq" id="WP_133226736.1">
    <property type="nucleotide sequence ID" value="NZ_SMRT01000003.1"/>
</dbReference>
<evidence type="ECO:0000259" key="6">
    <source>
        <dbReference type="Pfam" id="PF00496"/>
    </source>
</evidence>
<dbReference type="SUPFAM" id="SSF53850">
    <property type="entry name" value="Periplasmic binding protein-like II"/>
    <property type="match status" value="1"/>
</dbReference>
<dbReference type="Gene3D" id="3.90.76.10">
    <property type="entry name" value="Dipeptide-binding Protein, Domain 1"/>
    <property type="match status" value="1"/>
</dbReference>